<dbReference type="SUPFAM" id="SSF56112">
    <property type="entry name" value="Protein kinase-like (PK-like)"/>
    <property type="match status" value="1"/>
</dbReference>
<gene>
    <name evidence="5" type="ORF">BO80DRAFT_318000</name>
</gene>
<feature type="non-terminal residue" evidence="5">
    <location>
        <position position="244"/>
    </location>
</feature>
<dbReference type="STRING" id="1448316.A0A395HBF8"/>
<keyword evidence="3" id="KW-0067">ATP-binding</keyword>
<evidence type="ECO:0000259" key="4">
    <source>
        <dbReference type="PROSITE" id="PS50011"/>
    </source>
</evidence>
<dbReference type="EMBL" id="KZ824422">
    <property type="protein sequence ID" value="RAL04899.1"/>
    <property type="molecule type" value="Genomic_DNA"/>
</dbReference>
<dbReference type="InterPro" id="IPR000719">
    <property type="entry name" value="Prot_kinase_dom"/>
</dbReference>
<dbReference type="OrthoDB" id="4062651at2759"/>
<dbReference type="GO" id="GO:0005524">
    <property type="term" value="F:ATP binding"/>
    <property type="evidence" value="ECO:0007669"/>
    <property type="project" value="UniProtKB-KW"/>
</dbReference>
<dbReference type="VEuPathDB" id="FungiDB:BO80DRAFT_318000"/>
<comment type="similarity">
    <text evidence="1">Belongs to the protein kinase superfamily. STE Ser/Thr protein kinase family. STE20 subfamily.</text>
</comment>
<evidence type="ECO:0000313" key="5">
    <source>
        <dbReference type="EMBL" id="RAL04899.1"/>
    </source>
</evidence>
<feature type="non-terminal residue" evidence="5">
    <location>
        <position position="1"/>
    </location>
</feature>
<dbReference type="GO" id="GO:0004672">
    <property type="term" value="F:protein kinase activity"/>
    <property type="evidence" value="ECO:0007669"/>
    <property type="project" value="InterPro"/>
</dbReference>
<evidence type="ECO:0000256" key="3">
    <source>
        <dbReference type="ARBA" id="ARBA00022840"/>
    </source>
</evidence>
<sequence>LVLRDESPWDALTPIFTCDLAGSVSIAVHRTRPSRVFAVRAYPERSGDKILKILQKVQHPNVISTKDIYKHGEVLYSVGVDRPLTLDNLVACDRFPSELQLASILAQVLNGISYLLANGWEHQAIEYSNILLGLDGLIEIAALEHCVEHQLDQSQSRSLSALTTVTTLLMQKYVKADGAIGIDNVDCWSIGSEPVEFLSATTSVVTIEDLKLHPFIAKSRWSPGELIGLVRLALISTHTFITSP</sequence>
<protein>
    <recommendedName>
        <fullName evidence="4">Protein kinase domain-containing protein</fullName>
    </recommendedName>
</protein>
<dbReference type="Gene3D" id="1.10.510.10">
    <property type="entry name" value="Transferase(Phosphotransferase) domain 1"/>
    <property type="match status" value="1"/>
</dbReference>
<dbReference type="AlphaFoldDB" id="A0A395HBF8"/>
<dbReference type="GeneID" id="37219954"/>
<dbReference type="InterPro" id="IPR011009">
    <property type="entry name" value="Kinase-like_dom_sf"/>
</dbReference>
<reference evidence="5 6" key="1">
    <citation type="submission" date="2018-02" db="EMBL/GenBank/DDBJ databases">
        <title>The genomes of Aspergillus section Nigri reveals drivers in fungal speciation.</title>
        <authorList>
            <consortium name="DOE Joint Genome Institute"/>
            <person name="Vesth T.C."/>
            <person name="Nybo J."/>
            <person name="Theobald S."/>
            <person name="Brandl J."/>
            <person name="Frisvad J.C."/>
            <person name="Nielsen K.F."/>
            <person name="Lyhne E.K."/>
            <person name="Kogle M.E."/>
            <person name="Kuo A."/>
            <person name="Riley R."/>
            <person name="Clum A."/>
            <person name="Nolan M."/>
            <person name="Lipzen A."/>
            <person name="Salamov A."/>
            <person name="Henrissat B."/>
            <person name="Wiebenga A."/>
            <person name="De vries R.P."/>
            <person name="Grigoriev I.V."/>
            <person name="Mortensen U.H."/>
            <person name="Andersen M.R."/>
            <person name="Baker S.E."/>
        </authorList>
    </citation>
    <scope>NUCLEOTIDE SEQUENCE [LARGE SCALE GENOMIC DNA]</scope>
    <source>
        <strain evidence="5 6">CBS 121593</strain>
    </source>
</reference>
<evidence type="ECO:0000256" key="1">
    <source>
        <dbReference type="ARBA" id="ARBA00008874"/>
    </source>
</evidence>
<evidence type="ECO:0000313" key="6">
    <source>
        <dbReference type="Proteomes" id="UP000249402"/>
    </source>
</evidence>
<feature type="domain" description="Protein kinase" evidence="4">
    <location>
        <begin position="1"/>
        <end position="244"/>
    </location>
</feature>
<organism evidence="5 6">
    <name type="scientific">Aspergillus ibericus CBS 121593</name>
    <dbReference type="NCBI Taxonomy" id="1448316"/>
    <lineage>
        <taxon>Eukaryota</taxon>
        <taxon>Fungi</taxon>
        <taxon>Dikarya</taxon>
        <taxon>Ascomycota</taxon>
        <taxon>Pezizomycotina</taxon>
        <taxon>Eurotiomycetes</taxon>
        <taxon>Eurotiomycetidae</taxon>
        <taxon>Eurotiales</taxon>
        <taxon>Aspergillaceae</taxon>
        <taxon>Aspergillus</taxon>
        <taxon>Aspergillus subgen. Circumdati</taxon>
    </lineage>
</organism>
<dbReference type="RefSeq" id="XP_025579226.1">
    <property type="nucleotide sequence ID" value="XM_025715089.1"/>
</dbReference>
<dbReference type="PANTHER" id="PTHR45832:SF22">
    <property type="entry name" value="SERINE_THREONINE-PROTEIN KINASE SAMKA-RELATED"/>
    <property type="match status" value="1"/>
</dbReference>
<dbReference type="Proteomes" id="UP000249402">
    <property type="component" value="Unassembled WGS sequence"/>
</dbReference>
<dbReference type="PANTHER" id="PTHR45832">
    <property type="entry name" value="SERINE/THREONINE-PROTEIN KINASE SAMKA-RELATED-RELATED"/>
    <property type="match status" value="1"/>
</dbReference>
<name>A0A395HBF8_9EURO</name>
<proteinExistence type="inferred from homology"/>
<dbReference type="PROSITE" id="PS50011">
    <property type="entry name" value="PROTEIN_KINASE_DOM"/>
    <property type="match status" value="1"/>
</dbReference>
<accession>A0A395HBF8</accession>
<dbReference type="InterPro" id="IPR051931">
    <property type="entry name" value="PAK3-like"/>
</dbReference>
<evidence type="ECO:0000256" key="2">
    <source>
        <dbReference type="ARBA" id="ARBA00022741"/>
    </source>
</evidence>
<keyword evidence="2" id="KW-0547">Nucleotide-binding</keyword>
<keyword evidence="6" id="KW-1185">Reference proteome</keyword>
<dbReference type="Pfam" id="PF00069">
    <property type="entry name" value="Pkinase"/>
    <property type="match status" value="1"/>
</dbReference>